<feature type="region of interest" description="Disordered" evidence="1">
    <location>
        <begin position="66"/>
        <end position="92"/>
    </location>
</feature>
<reference evidence="2 3" key="1">
    <citation type="submission" date="2019-08" db="EMBL/GenBank/DDBJ databases">
        <title>Selenomonas sp. mPRGC5 and Selenomonas sp. mPRGC8 isolated from ruminal fluid of dairy goat (Capra hircus).</title>
        <authorList>
            <person name="Poothong S."/>
            <person name="Nuengjamnong C."/>
            <person name="Tanasupawat S."/>
        </authorList>
    </citation>
    <scope>NUCLEOTIDE SEQUENCE [LARGE SCALE GENOMIC DNA]</scope>
    <source>
        <strain evidence="3">mPRGC8</strain>
    </source>
</reference>
<accession>A0A5D6WIS5</accession>
<sequence length="177" mass="18760">MLSAKAEKLLAVISSRGGGFIDEWQIRDKTGLSHGSICAARKELADAGLLMLGKDGRRTTYLLTSQVDQSKGTQAKNSDKMASPPAEVPPPPAVKAGLVKPAAPAAPAAAQAEMPRVTGTFESIDDWMGMLTVSLGGCVNVSESLVTPNEYSVWAEEYGMEDHYTVTENEYGGVDVE</sequence>
<gene>
    <name evidence="2" type="ORF">FZ041_10610</name>
</gene>
<evidence type="ECO:0000256" key="1">
    <source>
        <dbReference type="SAM" id="MobiDB-lite"/>
    </source>
</evidence>
<dbReference type="RefSeq" id="WP_149189533.1">
    <property type="nucleotide sequence ID" value="NZ_VTOZ01000023.1"/>
</dbReference>
<dbReference type="EMBL" id="VTOZ01000023">
    <property type="protein sequence ID" value="TYZ27687.1"/>
    <property type="molecule type" value="Genomic_DNA"/>
</dbReference>
<keyword evidence="3" id="KW-1185">Reference proteome</keyword>
<dbReference type="Proteomes" id="UP000322783">
    <property type="component" value="Unassembled WGS sequence"/>
</dbReference>
<protein>
    <submittedName>
        <fullName evidence="2">Uncharacterized protein</fullName>
    </submittedName>
</protein>
<evidence type="ECO:0000313" key="2">
    <source>
        <dbReference type="EMBL" id="TYZ27687.1"/>
    </source>
</evidence>
<organism evidence="2 3">
    <name type="scientific">Selenomonas caprae</name>
    <dbReference type="NCBI Taxonomy" id="2606905"/>
    <lineage>
        <taxon>Bacteria</taxon>
        <taxon>Bacillati</taxon>
        <taxon>Bacillota</taxon>
        <taxon>Negativicutes</taxon>
        <taxon>Selenomonadales</taxon>
        <taxon>Selenomonadaceae</taxon>
        <taxon>Selenomonas</taxon>
    </lineage>
</organism>
<feature type="compositionally biased region" description="Polar residues" evidence="1">
    <location>
        <begin position="66"/>
        <end position="76"/>
    </location>
</feature>
<comment type="caution">
    <text evidence="2">The sequence shown here is derived from an EMBL/GenBank/DDBJ whole genome shotgun (WGS) entry which is preliminary data.</text>
</comment>
<name>A0A5D6WIS5_9FIRM</name>
<evidence type="ECO:0000313" key="3">
    <source>
        <dbReference type="Proteomes" id="UP000322783"/>
    </source>
</evidence>
<dbReference type="AlphaFoldDB" id="A0A5D6WIS5"/>
<proteinExistence type="predicted"/>